<dbReference type="GO" id="GO:0005737">
    <property type="term" value="C:cytoplasm"/>
    <property type="evidence" value="ECO:0007669"/>
    <property type="project" value="UniProtKB-ARBA"/>
</dbReference>
<dbReference type="PANTHER" id="PTHR19960">
    <property type="entry name" value="TEKTIN"/>
    <property type="match status" value="1"/>
</dbReference>
<dbReference type="InterPro" id="IPR000300">
    <property type="entry name" value="IPPc"/>
</dbReference>
<evidence type="ECO:0000256" key="12">
    <source>
        <dbReference type="ARBA" id="ARBA00046435"/>
    </source>
</evidence>
<dbReference type="FunFam" id="3.60.10.10:FF:000066">
    <property type="entry name" value="Inositol polyphosphate-5-phosphatase Kb"/>
    <property type="match status" value="1"/>
</dbReference>
<keyword evidence="6 13" id="KW-0175">Coiled coil</keyword>
<dbReference type="InterPro" id="IPR000435">
    <property type="entry name" value="Tektins"/>
</dbReference>
<dbReference type="CDD" id="cd09094">
    <property type="entry name" value="INPP5c_INPP5J-like"/>
    <property type="match status" value="1"/>
</dbReference>
<accession>A0ABD0WHT3</accession>
<dbReference type="PRINTS" id="PR00511">
    <property type="entry name" value="TEKTIN"/>
</dbReference>
<dbReference type="InterPro" id="IPR048256">
    <property type="entry name" value="Tektin-like"/>
</dbReference>
<evidence type="ECO:0000256" key="4">
    <source>
        <dbReference type="ARBA" id="ARBA00022490"/>
    </source>
</evidence>
<comment type="subcellular location">
    <subcellularLocation>
        <location evidence="1">Cytoplasm</location>
        <location evidence="1">Cytoskeleton</location>
        <location evidence="1">Flagellum axoneme</location>
    </subcellularLocation>
</comment>
<evidence type="ECO:0000256" key="11">
    <source>
        <dbReference type="ARBA" id="ARBA00045224"/>
    </source>
</evidence>
<dbReference type="Pfam" id="PF17751">
    <property type="entry name" value="SKICH"/>
    <property type="match status" value="1"/>
</dbReference>
<comment type="similarity">
    <text evidence="2">Belongs to the inositol 1,4,5-trisphosphate 5-phosphatase type II family.</text>
</comment>
<evidence type="ECO:0000256" key="7">
    <source>
        <dbReference type="ARBA" id="ARBA00023069"/>
    </source>
</evidence>
<dbReference type="Pfam" id="PF22669">
    <property type="entry name" value="Exo_endo_phos2"/>
    <property type="match status" value="1"/>
</dbReference>
<evidence type="ECO:0000256" key="9">
    <source>
        <dbReference type="ARBA" id="ARBA00023273"/>
    </source>
</evidence>
<proteinExistence type="inferred from homology"/>
<dbReference type="Proteomes" id="UP001557470">
    <property type="component" value="Unassembled WGS sequence"/>
</dbReference>
<dbReference type="Pfam" id="PF03148">
    <property type="entry name" value="Tektin"/>
    <property type="match status" value="1"/>
</dbReference>
<dbReference type="Gene3D" id="3.60.10.10">
    <property type="entry name" value="Endonuclease/exonuclease/phosphatase"/>
    <property type="match status" value="1"/>
</dbReference>
<dbReference type="GO" id="GO:0005929">
    <property type="term" value="C:cilium"/>
    <property type="evidence" value="ECO:0007669"/>
    <property type="project" value="UniProtKB-ARBA"/>
</dbReference>
<dbReference type="InterPro" id="IPR041611">
    <property type="entry name" value="SKICH"/>
</dbReference>
<evidence type="ECO:0000256" key="10">
    <source>
        <dbReference type="ARBA" id="ARBA00039960"/>
    </source>
</evidence>
<comment type="similarity">
    <text evidence="3">Belongs to the tektin family.</text>
</comment>
<evidence type="ECO:0000256" key="3">
    <source>
        <dbReference type="ARBA" id="ARBA00007209"/>
    </source>
</evidence>
<evidence type="ECO:0000256" key="8">
    <source>
        <dbReference type="ARBA" id="ARBA00023212"/>
    </source>
</evidence>
<feature type="coiled-coil region" evidence="13">
    <location>
        <begin position="790"/>
        <end position="864"/>
    </location>
</feature>
<comment type="function">
    <text evidence="11">Microtubule inner protein (MIP) part of the dynein-decorated doublet microtubules (DMTs) in cilia and flagellar axoneme. Forms filamentous polymers in the walls of ciliary and flagellar microtubules.</text>
</comment>
<keyword evidence="16" id="KW-1185">Reference proteome</keyword>
<dbReference type="SMART" id="SM00128">
    <property type="entry name" value="IPPc"/>
    <property type="match status" value="1"/>
</dbReference>
<evidence type="ECO:0000256" key="5">
    <source>
        <dbReference type="ARBA" id="ARBA00022846"/>
    </source>
</evidence>
<evidence type="ECO:0000259" key="14">
    <source>
        <dbReference type="SMART" id="SM00128"/>
    </source>
</evidence>
<keyword evidence="4" id="KW-0963">Cytoplasm</keyword>
<feature type="coiled-coil region" evidence="13">
    <location>
        <begin position="689"/>
        <end position="720"/>
    </location>
</feature>
<comment type="subunit">
    <text evidence="12">Microtubule inner protein component of sperm flagellar doublet microtubules.</text>
</comment>
<comment type="caution">
    <text evidence="15">The sequence shown here is derived from an EMBL/GenBank/DDBJ whole genome shotgun (WGS) entry which is preliminary data.</text>
</comment>
<evidence type="ECO:0000256" key="2">
    <source>
        <dbReference type="ARBA" id="ARBA00005910"/>
    </source>
</evidence>
<keyword evidence="9" id="KW-0966">Cell projection</keyword>
<dbReference type="EMBL" id="JAGEUA010000006">
    <property type="protein sequence ID" value="KAL0972800.1"/>
    <property type="molecule type" value="Genomic_DNA"/>
</dbReference>
<gene>
    <name evidence="15" type="ORF">UPYG_G00194900</name>
</gene>
<evidence type="ECO:0000256" key="1">
    <source>
        <dbReference type="ARBA" id="ARBA00004611"/>
    </source>
</evidence>
<evidence type="ECO:0000256" key="13">
    <source>
        <dbReference type="SAM" id="Coils"/>
    </source>
</evidence>
<evidence type="ECO:0000256" key="6">
    <source>
        <dbReference type="ARBA" id="ARBA00023054"/>
    </source>
</evidence>
<feature type="domain" description="Inositol polyphosphate-related phosphatase" evidence="14">
    <location>
        <begin position="58"/>
        <end position="408"/>
    </location>
</feature>
<reference evidence="15 16" key="1">
    <citation type="submission" date="2024-06" db="EMBL/GenBank/DDBJ databases">
        <authorList>
            <person name="Pan Q."/>
            <person name="Wen M."/>
            <person name="Jouanno E."/>
            <person name="Zahm M."/>
            <person name="Klopp C."/>
            <person name="Cabau C."/>
            <person name="Louis A."/>
            <person name="Berthelot C."/>
            <person name="Parey E."/>
            <person name="Roest Crollius H."/>
            <person name="Montfort J."/>
            <person name="Robinson-Rechavi M."/>
            <person name="Bouchez O."/>
            <person name="Lampietro C."/>
            <person name="Lopez Roques C."/>
            <person name="Donnadieu C."/>
            <person name="Postlethwait J."/>
            <person name="Bobe J."/>
            <person name="Verreycken H."/>
            <person name="Guiguen Y."/>
        </authorList>
    </citation>
    <scope>NUCLEOTIDE SEQUENCE [LARGE SCALE GENOMIC DNA]</scope>
    <source>
        <strain evidence="15">Up_M1</strain>
        <tissue evidence="15">Testis</tissue>
    </source>
</reference>
<dbReference type="SUPFAM" id="SSF56219">
    <property type="entry name" value="DNase I-like"/>
    <property type="match status" value="1"/>
</dbReference>
<dbReference type="PANTHER" id="PTHR19960:SF25">
    <property type="entry name" value="TEKTIN-1"/>
    <property type="match status" value="1"/>
</dbReference>
<dbReference type="Gene3D" id="2.60.40.2840">
    <property type="match status" value="1"/>
</dbReference>
<keyword evidence="7" id="KW-0969">Cilium</keyword>
<dbReference type="InterPro" id="IPR036691">
    <property type="entry name" value="Endo/exonu/phosph_ase_sf"/>
</dbReference>
<protein>
    <recommendedName>
        <fullName evidence="10">Tektin-1</fullName>
    </recommendedName>
</protein>
<name>A0ABD0WHT3_UMBPY</name>
<dbReference type="AlphaFoldDB" id="A0ABD0WHT3"/>
<sequence length="1042" mass="118940">MQYICTLGDSCRTLILKATRKQHALPAGKIMENDVDTKEEPLSKVNAVVMEKTFCNHDLFRLHMVTWNVATADPPDDVSSLLHLNSPKSPDIYGLGGWQSYCVLIGQTEHDSKEYYSLQEVYAAPHRFIIDLAVDDAWSLLFMSRLAPRGYLKVSSIRMQGLLLLVFSKLAHVPFIKDIQSTYTRTGIFGYWGNKGGVSIRLSFYGHMLCFLNCHLAAHMEYATQRVDEFEYILDTQIFDPKKTPRILDHKLVFWFGDLNFRIQDHGMHFLRNCITSHKLNLLWSKDQLTMMKNKEAVLREFEEGPLDFPPTFKFDLFSDTYDSSGKKRKPAWTDRILWRVKPKAPSPEGKDEDGDSGVDEKNTKLLLDEDEFPLKLKQDMYTSNMEYGISDHKPVIGLFTLELKKMYETPLVRVWAEGEWSSDFDAMVIYSPLQPFPSSAWDWIGLYRVGFRSISDYITYTWVKDDTVSFNDELIQVYMSKDEIPVLGGDCVLCYYSSTLRCIVGISSPFKIQESKVAVEEGLAPDNIQSLDRATASYKIVATFCAQKRLTSVRNISGKMSRLLEPPTKFLPQEWRHANQMHYGSAEAERARSERLVAESQRLIEESDKASKRMQQDANQKLEQRLHDIKFWRAELECKLKEIVQEIEVLITCKGRVERALDSCSEPLKVTLQCLAERQRRVSIDLVNDELERELLKENEAIEGVASLLQRTLEQTNEQIRLNRSVKYYLEKDLQNKFHAERIDAFCHVLTSTSPNIDNVTSQSGLAVPGAAVTPPEWEDFSDTNILRAEKEKKNSQSLRALLESLLEQTAGDLRRQHDATGAALRRQVQETKQAKDLLEEHLAKILSEVASQEKNLEALRIAIAEKEGPLKVAQARLTARSQRPSVELCHDPPQVRLLAEVQELTAHIKRLQEVQAMAVMELRALTRSQLILEEEIQIKSHSLYIDEGQVDVGLTDVAFYGKQVKGSSGAQSSSSNMELEFRGERAGAPEAVHDLGKVRQLKTSSGCEKRSWRCWDVLLHRDNGLQTLGQVEACRPSRLR</sequence>
<keyword evidence="5" id="KW-0282">Flagellum</keyword>
<keyword evidence="8" id="KW-0206">Cytoskeleton</keyword>
<organism evidence="15 16">
    <name type="scientific">Umbra pygmaea</name>
    <name type="common">Eastern mudminnow</name>
    <dbReference type="NCBI Taxonomy" id="75934"/>
    <lineage>
        <taxon>Eukaryota</taxon>
        <taxon>Metazoa</taxon>
        <taxon>Chordata</taxon>
        <taxon>Craniata</taxon>
        <taxon>Vertebrata</taxon>
        <taxon>Euteleostomi</taxon>
        <taxon>Actinopterygii</taxon>
        <taxon>Neopterygii</taxon>
        <taxon>Teleostei</taxon>
        <taxon>Protacanthopterygii</taxon>
        <taxon>Esociformes</taxon>
        <taxon>Umbridae</taxon>
        <taxon>Umbra</taxon>
    </lineage>
</organism>
<evidence type="ECO:0000313" key="15">
    <source>
        <dbReference type="EMBL" id="KAL0972800.1"/>
    </source>
</evidence>
<evidence type="ECO:0000313" key="16">
    <source>
        <dbReference type="Proteomes" id="UP001557470"/>
    </source>
</evidence>
<dbReference type="FunFam" id="2.60.40.2840:FF:000003">
    <property type="entry name" value="Phosphatidylinositol 4,5-bisphosphate 5-phosphatase A"/>
    <property type="match status" value="1"/>
</dbReference>